<gene>
    <name evidence="2" type="ORF">ACFOPH_08870</name>
</gene>
<keyword evidence="1" id="KW-1133">Transmembrane helix</keyword>
<dbReference type="Proteomes" id="UP001595665">
    <property type="component" value="Unassembled WGS sequence"/>
</dbReference>
<keyword evidence="3" id="KW-1185">Reference proteome</keyword>
<proteinExistence type="predicted"/>
<feature type="transmembrane region" description="Helical" evidence="1">
    <location>
        <begin position="26"/>
        <end position="51"/>
    </location>
</feature>
<comment type="caution">
    <text evidence="2">The sequence shown here is derived from an EMBL/GenBank/DDBJ whole genome shotgun (WGS) entry which is preliminary data.</text>
</comment>
<keyword evidence="1" id="KW-0812">Transmembrane</keyword>
<dbReference type="EMBL" id="JBHRVV010000001">
    <property type="protein sequence ID" value="MFC3458358.1"/>
    <property type="molecule type" value="Genomic_DNA"/>
</dbReference>
<keyword evidence="1" id="KW-0472">Membrane</keyword>
<name>A0ABV7PJX4_9BURK</name>
<sequence length="52" mass="5686">MKYLIPADITANHATQDDQEPGRSGWYPWLGLALVMATAAVTYGALAFFLID</sequence>
<protein>
    <submittedName>
        <fullName evidence="2">Uncharacterized protein</fullName>
    </submittedName>
</protein>
<evidence type="ECO:0000256" key="1">
    <source>
        <dbReference type="SAM" id="Phobius"/>
    </source>
</evidence>
<evidence type="ECO:0000313" key="2">
    <source>
        <dbReference type="EMBL" id="MFC3458358.1"/>
    </source>
</evidence>
<accession>A0ABV7PJX4</accession>
<evidence type="ECO:0000313" key="3">
    <source>
        <dbReference type="Proteomes" id="UP001595665"/>
    </source>
</evidence>
<organism evidence="2 3">
    <name type="scientific">Massilia haematophila</name>
    <dbReference type="NCBI Taxonomy" id="457923"/>
    <lineage>
        <taxon>Bacteria</taxon>
        <taxon>Pseudomonadati</taxon>
        <taxon>Pseudomonadota</taxon>
        <taxon>Betaproteobacteria</taxon>
        <taxon>Burkholderiales</taxon>
        <taxon>Oxalobacteraceae</taxon>
        <taxon>Telluria group</taxon>
        <taxon>Massilia</taxon>
    </lineage>
</organism>
<dbReference type="RefSeq" id="WP_379734821.1">
    <property type="nucleotide sequence ID" value="NZ_JBHRVV010000001.1"/>
</dbReference>
<reference evidence="3" key="1">
    <citation type="journal article" date="2019" name="Int. J. Syst. Evol. Microbiol.">
        <title>The Global Catalogue of Microorganisms (GCM) 10K type strain sequencing project: providing services to taxonomists for standard genome sequencing and annotation.</title>
        <authorList>
            <consortium name="The Broad Institute Genomics Platform"/>
            <consortium name="The Broad Institute Genome Sequencing Center for Infectious Disease"/>
            <person name="Wu L."/>
            <person name="Ma J."/>
        </authorList>
    </citation>
    <scope>NUCLEOTIDE SEQUENCE [LARGE SCALE GENOMIC DNA]</scope>
    <source>
        <strain evidence="3">CCM 7480</strain>
    </source>
</reference>